<dbReference type="Gene3D" id="3.40.190.10">
    <property type="entry name" value="Periplasmic binding protein-like II"/>
    <property type="match status" value="2"/>
</dbReference>
<dbReference type="eggNOG" id="COG0687">
    <property type="taxonomic scope" value="Bacteria"/>
</dbReference>
<evidence type="ECO:0000313" key="3">
    <source>
        <dbReference type="EMBL" id="KEA64709.1"/>
    </source>
</evidence>
<accession>A0A081G1Q4</accession>
<feature type="signal peptide" evidence="2">
    <location>
        <begin position="1"/>
        <end position="36"/>
    </location>
</feature>
<dbReference type="SUPFAM" id="SSF53850">
    <property type="entry name" value="Periplasmic binding protein-like II"/>
    <property type="match status" value="1"/>
</dbReference>
<name>A0A081G1Q4_9GAMM</name>
<gene>
    <name evidence="3" type="ORF">ADIMK_1162</name>
</gene>
<dbReference type="EMBL" id="JMQN01000015">
    <property type="protein sequence ID" value="KEA64709.1"/>
    <property type="molecule type" value="Genomic_DNA"/>
</dbReference>
<dbReference type="STRING" id="1232683.ADIMK_1162"/>
<dbReference type="PANTHER" id="PTHR30222:SF2">
    <property type="entry name" value="ABC TRANSPORTER SUBSTRATE-BINDING PROTEIN"/>
    <property type="match status" value="1"/>
</dbReference>
<organism evidence="3 4">
    <name type="scientific">Marinobacterium lacunae</name>
    <dbReference type="NCBI Taxonomy" id="1232683"/>
    <lineage>
        <taxon>Bacteria</taxon>
        <taxon>Pseudomonadati</taxon>
        <taxon>Pseudomonadota</taxon>
        <taxon>Gammaproteobacteria</taxon>
        <taxon>Oceanospirillales</taxon>
        <taxon>Oceanospirillaceae</taxon>
        <taxon>Marinobacterium</taxon>
    </lineage>
</organism>
<evidence type="ECO:0000256" key="1">
    <source>
        <dbReference type="ARBA" id="ARBA00022729"/>
    </source>
</evidence>
<evidence type="ECO:0000313" key="4">
    <source>
        <dbReference type="Proteomes" id="UP000028252"/>
    </source>
</evidence>
<comment type="caution">
    <text evidence="3">The sequence shown here is derived from an EMBL/GenBank/DDBJ whole genome shotgun (WGS) entry which is preliminary data.</text>
</comment>
<reference evidence="3 4" key="1">
    <citation type="submission" date="2014-04" db="EMBL/GenBank/DDBJ databases">
        <title>Marinobacterium kochiensis sp. nov., isolated from sediment sample collected from Kochi backwaters in Kerala, India.</title>
        <authorList>
            <person name="Singh A."/>
            <person name="Pinnaka A.K."/>
        </authorList>
    </citation>
    <scope>NUCLEOTIDE SEQUENCE [LARGE SCALE GENOMIC DNA]</scope>
    <source>
        <strain evidence="3 4">AK27</strain>
    </source>
</reference>
<keyword evidence="4" id="KW-1185">Reference proteome</keyword>
<keyword evidence="1 2" id="KW-0732">Signal</keyword>
<feature type="chain" id="PRO_5001757473" evidence="2">
    <location>
        <begin position="37"/>
        <end position="365"/>
    </location>
</feature>
<proteinExistence type="predicted"/>
<dbReference type="PATRIC" id="fig|1232683.4.peg.1152"/>
<dbReference type="PANTHER" id="PTHR30222">
    <property type="entry name" value="SPERMIDINE/PUTRESCINE-BINDING PERIPLASMIC PROTEIN"/>
    <property type="match status" value="1"/>
</dbReference>
<dbReference type="InterPro" id="IPR006059">
    <property type="entry name" value="SBP"/>
</dbReference>
<sequence length="365" mass="40020">MWTNDSMSGRGDLMKKQLLSLAAAVSVGLAANLAGAAELTAVSFGGAYGEAQQKHMIDPYMEKTGNKILFENYSGGVAELKAQVESGNVLWDVIDMEVIDLERACSEGLLEVFPQDQLPPGDDGTPAADDFSKEALANECGVGNIVWTVLYAYNHDTIQGGEPKSMNDFFDTKTFPGKRALRKRPQVNMEWALLADGVSKDEVYDLLATEEGQARAFAKLDTIKDEIVWFDSWSQAPQLLNDGGAVMVQSANGRFFAAIQQENKPFEMVWDGHVFDLDVWAIVKGTKNKDLAIDFVNFATGSKPLSGMPEVAYGPTRQSSYAYIDESVIPKLPSAHLDEGLKASSLFWADYGESLGEKFNEWLLK</sequence>
<dbReference type="Proteomes" id="UP000028252">
    <property type="component" value="Unassembled WGS sequence"/>
</dbReference>
<dbReference type="Pfam" id="PF13416">
    <property type="entry name" value="SBP_bac_8"/>
    <property type="match status" value="1"/>
</dbReference>
<dbReference type="CDD" id="cd13589">
    <property type="entry name" value="PBP2_polyamine_RpCGA009"/>
    <property type="match status" value="1"/>
</dbReference>
<evidence type="ECO:0000256" key="2">
    <source>
        <dbReference type="SAM" id="SignalP"/>
    </source>
</evidence>
<protein>
    <submittedName>
        <fullName evidence="3">ABC transporter, periplasmic spermidine putrescine-binding protein PotD</fullName>
    </submittedName>
</protein>
<dbReference type="AlphaFoldDB" id="A0A081G1Q4"/>